<organism evidence="3 4">
    <name type="scientific">Caenimonas aquaedulcis</name>
    <dbReference type="NCBI Taxonomy" id="2793270"/>
    <lineage>
        <taxon>Bacteria</taxon>
        <taxon>Pseudomonadati</taxon>
        <taxon>Pseudomonadota</taxon>
        <taxon>Betaproteobacteria</taxon>
        <taxon>Burkholderiales</taxon>
        <taxon>Comamonadaceae</taxon>
        <taxon>Caenimonas</taxon>
    </lineage>
</organism>
<dbReference type="AlphaFoldDB" id="A0A931H6I9"/>
<dbReference type="EMBL" id="JADWYS010000001">
    <property type="protein sequence ID" value="MBG9389579.1"/>
    <property type="molecule type" value="Genomic_DNA"/>
</dbReference>
<evidence type="ECO:0000313" key="4">
    <source>
        <dbReference type="Proteomes" id="UP000651050"/>
    </source>
</evidence>
<dbReference type="GO" id="GO:0016853">
    <property type="term" value="F:isomerase activity"/>
    <property type="evidence" value="ECO:0007669"/>
    <property type="project" value="UniProtKB-KW"/>
</dbReference>
<sequence length="204" mass="21811">MGVLPGVLRSGVRTPQHGRRAIHIAKAFVSCALALASFAAAAEAAPRPPRAVEASAPALRIAGGGRLTWWGFAAYDARLWLAPEATQRTWTQHPLALELAYLRAFTGKDISRVSLEQMQRAGGIDAGIAQRWTDELLAAIPDVAPGDRLLGVHRPGRGASFYFNGKFAGEIADAEFSRRFFSIWLAPSTSEPGLRAALLGSTPP</sequence>
<evidence type="ECO:0000259" key="2">
    <source>
        <dbReference type="Pfam" id="PF16036"/>
    </source>
</evidence>
<dbReference type="Proteomes" id="UP000651050">
    <property type="component" value="Unassembled WGS sequence"/>
</dbReference>
<protein>
    <submittedName>
        <fullName evidence="3">Chalcone isomerase family protein</fullName>
    </submittedName>
</protein>
<comment type="caution">
    <text evidence="3">The sequence shown here is derived from an EMBL/GenBank/DDBJ whole genome shotgun (WGS) entry which is preliminary data.</text>
</comment>
<dbReference type="InterPro" id="IPR016087">
    <property type="entry name" value="Chalcone_isomerase"/>
</dbReference>
<evidence type="ECO:0000256" key="1">
    <source>
        <dbReference type="SAM" id="SignalP"/>
    </source>
</evidence>
<reference evidence="3" key="1">
    <citation type="submission" date="2020-11" db="EMBL/GenBank/DDBJ databases">
        <title>Bacterial whole genome sequence for Caenimonas sp. DR4.4.</title>
        <authorList>
            <person name="Le V."/>
            <person name="Ko S.-R."/>
            <person name="Ahn C.-Y."/>
            <person name="Oh H.-M."/>
        </authorList>
    </citation>
    <scope>NUCLEOTIDE SEQUENCE</scope>
    <source>
        <strain evidence="3">DR4.4</strain>
    </source>
</reference>
<keyword evidence="3" id="KW-0413">Isomerase</keyword>
<proteinExistence type="predicted"/>
<gene>
    <name evidence="3" type="ORF">I5803_16235</name>
</gene>
<accession>A0A931H6I9</accession>
<keyword evidence="4" id="KW-1185">Reference proteome</keyword>
<name>A0A931H6I9_9BURK</name>
<keyword evidence="1" id="KW-0732">Signal</keyword>
<feature type="signal peptide" evidence="1">
    <location>
        <begin position="1"/>
        <end position="41"/>
    </location>
</feature>
<dbReference type="Pfam" id="PF16036">
    <property type="entry name" value="Chalcone_3"/>
    <property type="match status" value="1"/>
</dbReference>
<feature type="domain" description="Chalcone isomerase" evidence="2">
    <location>
        <begin position="49"/>
        <end position="200"/>
    </location>
</feature>
<evidence type="ECO:0000313" key="3">
    <source>
        <dbReference type="EMBL" id="MBG9389579.1"/>
    </source>
</evidence>
<feature type="chain" id="PRO_5037158945" evidence="1">
    <location>
        <begin position="42"/>
        <end position="204"/>
    </location>
</feature>